<protein>
    <submittedName>
        <fullName evidence="2">Uncharacterized protein</fullName>
    </submittedName>
</protein>
<organism evidence="2 3">
    <name type="scientific">Prorocentrum cordatum</name>
    <dbReference type="NCBI Taxonomy" id="2364126"/>
    <lineage>
        <taxon>Eukaryota</taxon>
        <taxon>Sar</taxon>
        <taxon>Alveolata</taxon>
        <taxon>Dinophyceae</taxon>
        <taxon>Prorocentrales</taxon>
        <taxon>Prorocentraceae</taxon>
        <taxon>Prorocentrum</taxon>
    </lineage>
</organism>
<evidence type="ECO:0000313" key="3">
    <source>
        <dbReference type="Proteomes" id="UP001189429"/>
    </source>
</evidence>
<evidence type="ECO:0000313" key="2">
    <source>
        <dbReference type="EMBL" id="CAK0820087.1"/>
    </source>
</evidence>
<keyword evidence="3" id="KW-1185">Reference proteome</keyword>
<evidence type="ECO:0000256" key="1">
    <source>
        <dbReference type="SAM" id="MobiDB-lite"/>
    </source>
</evidence>
<feature type="compositionally biased region" description="Polar residues" evidence="1">
    <location>
        <begin position="193"/>
        <end position="211"/>
    </location>
</feature>
<gene>
    <name evidence="2" type="ORF">PCOR1329_LOCUS21898</name>
</gene>
<proteinExistence type="predicted"/>
<sequence length="245" mass="25751">MASPARIRLPAIGEQLRRPRPALAWVEVTSPTAAPRPRQPSIPRGDPCAAARALQCAVLGRPSAGRGDALPRFDALGPLRVRRPVGLKLPEPLAPWTIDDLPELQRLVMGVSGPRPGNSTSGRRVAEAFTAPELPKMEPAASAATSGQTSDTESTSDFSERSPSPGEAGTRLRRTSANAREDERPPSRRRQARPTSATSTASPFGLSQTAPPTRPRGEVPGGARPGCAGRSMSARGSRLPRSSGA</sequence>
<reference evidence="2" key="1">
    <citation type="submission" date="2023-10" db="EMBL/GenBank/DDBJ databases">
        <authorList>
            <person name="Chen Y."/>
            <person name="Shah S."/>
            <person name="Dougan E. K."/>
            <person name="Thang M."/>
            <person name="Chan C."/>
        </authorList>
    </citation>
    <scope>NUCLEOTIDE SEQUENCE [LARGE SCALE GENOMIC DNA]</scope>
</reference>
<accession>A0ABN9RP11</accession>
<feature type="region of interest" description="Disordered" evidence="1">
    <location>
        <begin position="130"/>
        <end position="245"/>
    </location>
</feature>
<name>A0ABN9RP11_9DINO</name>
<comment type="caution">
    <text evidence="2">The sequence shown here is derived from an EMBL/GenBank/DDBJ whole genome shotgun (WGS) entry which is preliminary data.</text>
</comment>
<dbReference type="Proteomes" id="UP001189429">
    <property type="component" value="Unassembled WGS sequence"/>
</dbReference>
<dbReference type="EMBL" id="CAUYUJ010007255">
    <property type="protein sequence ID" value="CAK0820087.1"/>
    <property type="molecule type" value="Genomic_DNA"/>
</dbReference>